<proteinExistence type="predicted"/>
<comment type="caution">
    <text evidence="1">The sequence shown here is derived from an EMBL/GenBank/DDBJ whole genome shotgun (WGS) entry which is preliminary data.</text>
</comment>
<dbReference type="Proteomes" id="UP001159427">
    <property type="component" value="Unassembled WGS sequence"/>
</dbReference>
<organism evidence="1 2">
    <name type="scientific">Porites evermanni</name>
    <dbReference type="NCBI Taxonomy" id="104178"/>
    <lineage>
        <taxon>Eukaryota</taxon>
        <taxon>Metazoa</taxon>
        <taxon>Cnidaria</taxon>
        <taxon>Anthozoa</taxon>
        <taxon>Hexacorallia</taxon>
        <taxon>Scleractinia</taxon>
        <taxon>Fungiina</taxon>
        <taxon>Poritidae</taxon>
        <taxon>Porites</taxon>
    </lineage>
</organism>
<reference evidence="1 2" key="1">
    <citation type="submission" date="2022-05" db="EMBL/GenBank/DDBJ databases">
        <authorList>
            <consortium name="Genoscope - CEA"/>
            <person name="William W."/>
        </authorList>
    </citation>
    <scope>NUCLEOTIDE SEQUENCE [LARGE SCALE GENOMIC DNA]</scope>
</reference>
<sequence length="61" mass="6903">MSDVRDILELEQGASVPSKEAIVGGNKARKLRRANESSFKRPEGMHRELYALLYSDSRLEP</sequence>
<evidence type="ECO:0000313" key="2">
    <source>
        <dbReference type="Proteomes" id="UP001159427"/>
    </source>
</evidence>
<protein>
    <submittedName>
        <fullName evidence="1">Uncharacterized protein</fullName>
    </submittedName>
</protein>
<dbReference type="EMBL" id="CALNXI010005091">
    <property type="protein sequence ID" value="CAH3196944.1"/>
    <property type="molecule type" value="Genomic_DNA"/>
</dbReference>
<gene>
    <name evidence="1" type="ORF">PEVE_00033979</name>
</gene>
<keyword evidence="2" id="KW-1185">Reference proteome</keyword>
<name>A0ABN8T113_9CNID</name>
<accession>A0ABN8T113</accession>
<evidence type="ECO:0000313" key="1">
    <source>
        <dbReference type="EMBL" id="CAH3196944.1"/>
    </source>
</evidence>